<name>A0A1D8N560_YARLL</name>
<dbReference type="VEuPathDB" id="FungiDB:YALI1_A17103g"/>
<dbReference type="GeneID" id="94582501"/>
<dbReference type="RefSeq" id="XP_068137941.1">
    <property type="nucleotide sequence ID" value="XM_068281840.1"/>
</dbReference>
<gene>
    <name evidence="1" type="ORF">YALI1_A17103g</name>
</gene>
<reference evidence="1 2" key="1">
    <citation type="journal article" date="2016" name="PLoS ONE">
        <title>Sequence Assembly of Yarrowia lipolytica Strain W29/CLIB89 Shows Transposable Element Diversity.</title>
        <authorList>
            <person name="Magnan C."/>
            <person name="Yu J."/>
            <person name="Chang I."/>
            <person name="Jahn E."/>
            <person name="Kanomata Y."/>
            <person name="Wu J."/>
            <person name="Zeller M."/>
            <person name="Oakes M."/>
            <person name="Baldi P."/>
            <person name="Sandmeyer S."/>
        </authorList>
    </citation>
    <scope>NUCLEOTIDE SEQUENCE [LARGE SCALE GENOMIC DNA]</scope>
    <source>
        <strain evidence="2">CLIB89(W29)</strain>
    </source>
</reference>
<accession>A0A1D8N560</accession>
<dbReference type="AlphaFoldDB" id="A0A1D8N560"/>
<evidence type="ECO:0000313" key="1">
    <source>
        <dbReference type="EMBL" id="AOW00756.1"/>
    </source>
</evidence>
<dbReference type="EMBL" id="CP017553">
    <property type="protein sequence ID" value="AOW00756.1"/>
    <property type="molecule type" value="Genomic_DNA"/>
</dbReference>
<organism evidence="1 2">
    <name type="scientific">Yarrowia lipolytica</name>
    <name type="common">Candida lipolytica</name>
    <dbReference type="NCBI Taxonomy" id="4952"/>
    <lineage>
        <taxon>Eukaryota</taxon>
        <taxon>Fungi</taxon>
        <taxon>Dikarya</taxon>
        <taxon>Ascomycota</taxon>
        <taxon>Saccharomycotina</taxon>
        <taxon>Dipodascomycetes</taxon>
        <taxon>Dipodascales</taxon>
        <taxon>Dipodascales incertae sedis</taxon>
        <taxon>Yarrowia</taxon>
    </lineage>
</organism>
<dbReference type="Proteomes" id="UP000182444">
    <property type="component" value="Chromosome 1A"/>
</dbReference>
<evidence type="ECO:0000313" key="2">
    <source>
        <dbReference type="Proteomes" id="UP000182444"/>
    </source>
</evidence>
<proteinExistence type="predicted"/>
<protein>
    <submittedName>
        <fullName evidence="1">Uncharacterized protein</fullName>
    </submittedName>
</protein>
<sequence>MRLAMRAEELVEDSLVEDSLETHGLEVSSRIGVSLISIRINQISSPIAHHQLRLGQTLTTGHLLGFLYYKWCKYVYHSNQLGTSSRLTVFITSLVLVNRAKSWKMIYHLQLKTVRTYTTHSLLTHSSLRKDPLELQEALSTSLRVVSDRSLGFRLIIRRLCLSSIEETSMIRKEDHGPDACPWPESCSPVDTIAYHDALLTLQVAHAANTAHAD</sequence>